<dbReference type="HOGENOM" id="CLU_3261471_0_0_1"/>
<proteinExistence type="predicted"/>
<sequence length="42" mass="5169">MQLSDIMVNLRTFEATLMNYCILTIFMVNEMMNYIWCCQQRR</sequence>
<dbReference type="InParanoid" id="K3XU08"/>
<dbReference type="Gramene" id="KQL06288">
    <property type="protein sequence ID" value="KQL06288"/>
    <property type="gene ID" value="SETIT_005415mg"/>
</dbReference>
<evidence type="ECO:0000256" key="1">
    <source>
        <dbReference type="SAM" id="Phobius"/>
    </source>
</evidence>
<feature type="transmembrane region" description="Helical" evidence="1">
    <location>
        <begin position="17"/>
        <end position="36"/>
    </location>
</feature>
<name>K3XU08_SETIT</name>
<evidence type="ECO:0000313" key="3">
    <source>
        <dbReference type="Proteomes" id="UP000004995"/>
    </source>
</evidence>
<evidence type="ECO:0000313" key="2">
    <source>
        <dbReference type="EnsemblPlants" id="KQL06288"/>
    </source>
</evidence>
<organism evidence="2 3">
    <name type="scientific">Setaria italica</name>
    <name type="common">Foxtail millet</name>
    <name type="synonym">Panicum italicum</name>
    <dbReference type="NCBI Taxonomy" id="4555"/>
    <lineage>
        <taxon>Eukaryota</taxon>
        <taxon>Viridiplantae</taxon>
        <taxon>Streptophyta</taxon>
        <taxon>Embryophyta</taxon>
        <taxon>Tracheophyta</taxon>
        <taxon>Spermatophyta</taxon>
        <taxon>Magnoliopsida</taxon>
        <taxon>Liliopsida</taxon>
        <taxon>Poales</taxon>
        <taxon>Poaceae</taxon>
        <taxon>PACMAD clade</taxon>
        <taxon>Panicoideae</taxon>
        <taxon>Panicodae</taxon>
        <taxon>Paniceae</taxon>
        <taxon>Cenchrinae</taxon>
        <taxon>Setaria</taxon>
    </lineage>
</organism>
<keyword evidence="1" id="KW-0472">Membrane</keyword>
<dbReference type="EnsemblPlants" id="KQL06288">
    <property type="protein sequence ID" value="KQL06288"/>
    <property type="gene ID" value="SETIT_005415mg"/>
</dbReference>
<keyword evidence="1" id="KW-0812">Transmembrane</keyword>
<reference evidence="3" key="1">
    <citation type="journal article" date="2012" name="Nat. Biotechnol.">
        <title>Reference genome sequence of the model plant Setaria.</title>
        <authorList>
            <person name="Bennetzen J.L."/>
            <person name="Schmutz J."/>
            <person name="Wang H."/>
            <person name="Percifield R."/>
            <person name="Hawkins J."/>
            <person name="Pontaroli A.C."/>
            <person name="Estep M."/>
            <person name="Feng L."/>
            <person name="Vaughn J.N."/>
            <person name="Grimwood J."/>
            <person name="Jenkins J."/>
            <person name="Barry K."/>
            <person name="Lindquist E."/>
            <person name="Hellsten U."/>
            <person name="Deshpande S."/>
            <person name="Wang X."/>
            <person name="Wu X."/>
            <person name="Mitros T."/>
            <person name="Triplett J."/>
            <person name="Yang X."/>
            <person name="Ye C.Y."/>
            <person name="Mauro-Herrera M."/>
            <person name="Wang L."/>
            <person name="Li P."/>
            <person name="Sharma M."/>
            <person name="Sharma R."/>
            <person name="Ronald P.C."/>
            <person name="Panaud O."/>
            <person name="Kellogg E.A."/>
            <person name="Brutnell T.P."/>
            <person name="Doust A.N."/>
            <person name="Tuskan G.A."/>
            <person name="Rokhsar D."/>
            <person name="Devos K.M."/>
        </authorList>
    </citation>
    <scope>NUCLEOTIDE SEQUENCE [LARGE SCALE GENOMIC DNA]</scope>
    <source>
        <strain evidence="3">cv. Yugu1</strain>
    </source>
</reference>
<keyword evidence="1" id="KW-1133">Transmembrane helix</keyword>
<dbReference type="AlphaFoldDB" id="K3XU08"/>
<reference evidence="2" key="2">
    <citation type="submission" date="2018-08" db="UniProtKB">
        <authorList>
            <consortium name="EnsemblPlants"/>
        </authorList>
    </citation>
    <scope>IDENTIFICATION</scope>
    <source>
        <strain evidence="2">Yugu1</strain>
    </source>
</reference>
<keyword evidence="3" id="KW-1185">Reference proteome</keyword>
<dbReference type="EMBL" id="AGNK02003241">
    <property type="status" value="NOT_ANNOTATED_CDS"/>
    <property type="molecule type" value="Genomic_DNA"/>
</dbReference>
<dbReference type="Proteomes" id="UP000004995">
    <property type="component" value="Unassembled WGS sequence"/>
</dbReference>
<protein>
    <submittedName>
        <fullName evidence="2">Uncharacterized protein</fullName>
    </submittedName>
</protein>
<accession>K3XU08</accession>